<keyword evidence="5" id="KW-0378">Hydrolase</keyword>
<dbReference type="GO" id="GO:0005576">
    <property type="term" value="C:extracellular region"/>
    <property type="evidence" value="ECO:0007669"/>
    <property type="project" value="UniProtKB-SubCell"/>
</dbReference>
<evidence type="ECO:0000256" key="10">
    <source>
        <dbReference type="ARBA" id="ARBA00038868"/>
    </source>
</evidence>
<keyword evidence="8" id="KW-1015">Disulfide bond</keyword>
<dbReference type="STRING" id="30019.A0A0M5J387"/>
<evidence type="ECO:0000259" key="12">
    <source>
        <dbReference type="PROSITE" id="PS50240"/>
    </source>
</evidence>
<accession>A0A0M5J387</accession>
<gene>
    <name evidence="13" type="ORF">Dbus_chrXg804</name>
</gene>
<keyword evidence="4 11" id="KW-0732">Signal</keyword>
<comment type="subcellular location">
    <subcellularLocation>
        <location evidence="1">Secreted</location>
        <location evidence="1">Extracellular space</location>
    </subcellularLocation>
</comment>
<evidence type="ECO:0000313" key="14">
    <source>
        <dbReference type="Proteomes" id="UP000494163"/>
    </source>
</evidence>
<dbReference type="SUPFAM" id="SSF50494">
    <property type="entry name" value="Trypsin-like serine proteases"/>
    <property type="match status" value="1"/>
</dbReference>
<dbReference type="SMR" id="A0A0M5J387"/>
<dbReference type="EC" id="3.4.21.4" evidence="10"/>
<comment type="similarity">
    <text evidence="2">Belongs to the peptidase S1 family.</text>
</comment>
<evidence type="ECO:0000256" key="1">
    <source>
        <dbReference type="ARBA" id="ARBA00004239"/>
    </source>
</evidence>
<evidence type="ECO:0000256" key="6">
    <source>
        <dbReference type="ARBA" id="ARBA00022825"/>
    </source>
</evidence>
<evidence type="ECO:0000256" key="3">
    <source>
        <dbReference type="ARBA" id="ARBA00022670"/>
    </source>
</evidence>
<dbReference type="GO" id="GO:0006508">
    <property type="term" value="P:proteolysis"/>
    <property type="evidence" value="ECO:0007669"/>
    <property type="project" value="UniProtKB-KW"/>
</dbReference>
<dbReference type="SMART" id="SM00020">
    <property type="entry name" value="Tryp_SPc"/>
    <property type="match status" value="1"/>
</dbReference>
<keyword evidence="6" id="KW-0720">Serine protease</keyword>
<feature type="domain" description="Peptidase S1" evidence="12">
    <location>
        <begin position="25"/>
        <end position="251"/>
    </location>
</feature>
<evidence type="ECO:0000256" key="5">
    <source>
        <dbReference type="ARBA" id="ARBA00022801"/>
    </source>
</evidence>
<dbReference type="InterPro" id="IPR001314">
    <property type="entry name" value="Peptidase_S1A"/>
</dbReference>
<organism evidence="13 14">
    <name type="scientific">Drosophila busckii</name>
    <name type="common">Fruit fly</name>
    <dbReference type="NCBI Taxonomy" id="30019"/>
    <lineage>
        <taxon>Eukaryota</taxon>
        <taxon>Metazoa</taxon>
        <taxon>Ecdysozoa</taxon>
        <taxon>Arthropoda</taxon>
        <taxon>Hexapoda</taxon>
        <taxon>Insecta</taxon>
        <taxon>Pterygota</taxon>
        <taxon>Neoptera</taxon>
        <taxon>Endopterygota</taxon>
        <taxon>Diptera</taxon>
        <taxon>Brachycera</taxon>
        <taxon>Muscomorpha</taxon>
        <taxon>Ephydroidea</taxon>
        <taxon>Drosophilidae</taxon>
        <taxon>Drosophila</taxon>
    </lineage>
</organism>
<dbReference type="PANTHER" id="PTHR24276">
    <property type="entry name" value="POLYSERASE-RELATED"/>
    <property type="match status" value="1"/>
</dbReference>
<dbReference type="PRINTS" id="PR00722">
    <property type="entry name" value="CHYMOTRYPSIN"/>
</dbReference>
<proteinExistence type="inferred from homology"/>
<dbReference type="PROSITE" id="PS50240">
    <property type="entry name" value="TRYPSIN_DOM"/>
    <property type="match status" value="1"/>
</dbReference>
<evidence type="ECO:0000313" key="13">
    <source>
        <dbReference type="EMBL" id="ALC48948.1"/>
    </source>
</evidence>
<keyword evidence="3" id="KW-0645">Protease</keyword>
<dbReference type="Proteomes" id="UP000494163">
    <property type="component" value="Chromosome X"/>
</dbReference>
<evidence type="ECO:0000256" key="11">
    <source>
        <dbReference type="SAM" id="SignalP"/>
    </source>
</evidence>
<keyword evidence="7" id="KW-0865">Zymogen</keyword>
<dbReference type="InterPro" id="IPR001254">
    <property type="entry name" value="Trypsin_dom"/>
</dbReference>
<dbReference type="PANTHER" id="PTHR24276:SF91">
    <property type="entry name" value="AT26814P-RELATED"/>
    <property type="match status" value="1"/>
</dbReference>
<dbReference type="InterPro" id="IPR043504">
    <property type="entry name" value="Peptidase_S1_PA_chymotrypsin"/>
</dbReference>
<protein>
    <recommendedName>
        <fullName evidence="10">trypsin</fullName>
        <ecNumber evidence="10">3.4.21.4</ecNumber>
    </recommendedName>
</protein>
<dbReference type="Pfam" id="PF00089">
    <property type="entry name" value="Trypsin"/>
    <property type="match status" value="1"/>
</dbReference>
<dbReference type="OrthoDB" id="6380398at2759"/>
<keyword evidence="14" id="KW-1185">Reference proteome</keyword>
<dbReference type="AlphaFoldDB" id="A0A0M5J387"/>
<reference evidence="13 14" key="1">
    <citation type="submission" date="2015-08" db="EMBL/GenBank/DDBJ databases">
        <title>Ancestral chromatin configuration constrains chromatin evolution on differentiating sex chromosomes in Drosophila.</title>
        <authorList>
            <person name="Zhou Q."/>
            <person name="Bachtrog D."/>
        </authorList>
    </citation>
    <scope>NUCLEOTIDE SEQUENCE [LARGE SCALE GENOMIC DNA]</scope>
    <source>
        <tissue evidence="13">Whole larvae</tissue>
    </source>
</reference>
<name>A0A0M5J387_DROBS</name>
<feature type="signal peptide" evidence="11">
    <location>
        <begin position="1"/>
        <end position="19"/>
    </location>
</feature>
<evidence type="ECO:0000256" key="7">
    <source>
        <dbReference type="ARBA" id="ARBA00023145"/>
    </source>
</evidence>
<evidence type="ECO:0000256" key="9">
    <source>
        <dbReference type="ARBA" id="ARBA00036320"/>
    </source>
</evidence>
<dbReference type="InterPro" id="IPR009003">
    <property type="entry name" value="Peptidase_S1_PA"/>
</dbReference>
<comment type="catalytic activity">
    <reaction evidence="9">
        <text>Preferential cleavage: Arg-|-Xaa, Lys-|-Xaa.</text>
        <dbReference type="EC" id="3.4.21.4"/>
    </reaction>
</comment>
<feature type="chain" id="PRO_5005803505" description="trypsin" evidence="11">
    <location>
        <begin position="20"/>
        <end position="251"/>
    </location>
</feature>
<dbReference type="Gene3D" id="2.40.10.10">
    <property type="entry name" value="Trypsin-like serine proteases"/>
    <property type="match status" value="1"/>
</dbReference>
<evidence type="ECO:0000256" key="8">
    <source>
        <dbReference type="ARBA" id="ARBA00023157"/>
    </source>
</evidence>
<dbReference type="OMA" id="DNDQVLC"/>
<evidence type="ECO:0000256" key="4">
    <source>
        <dbReference type="ARBA" id="ARBA00022729"/>
    </source>
</evidence>
<dbReference type="GO" id="GO:0004252">
    <property type="term" value="F:serine-type endopeptidase activity"/>
    <property type="evidence" value="ECO:0007669"/>
    <property type="project" value="UniProtKB-EC"/>
</dbReference>
<sequence length="251" mass="26640">MKLAVSCVVLSALLGCSLAMPEGRVAGGDDAELGQLPYQGALSIGGSYNCGAAIIAPLFALTALTCVCSEGSNRPWPPQMFQVSAGTIDLYQGGQRIVVEEIILNPNYNELQVGMALLRLRQPFVFNDQVQAIALATVNPPIGAEIDISGWGRTKATETDMHRTLQIGNAYVEPERACLNADSSIQSNDQVLCVGHSRKQGICRGDMGGPAVYNNELVGLGVQLLGECGGSLPERFISIAANYDWIQSQIA</sequence>
<dbReference type="EMBL" id="CP012528">
    <property type="protein sequence ID" value="ALC48948.1"/>
    <property type="molecule type" value="Genomic_DNA"/>
</dbReference>
<dbReference type="InterPro" id="IPR050430">
    <property type="entry name" value="Peptidase_S1"/>
</dbReference>
<dbReference type="PROSITE" id="PS51257">
    <property type="entry name" value="PROKAR_LIPOPROTEIN"/>
    <property type="match status" value="1"/>
</dbReference>
<evidence type="ECO:0000256" key="2">
    <source>
        <dbReference type="ARBA" id="ARBA00007664"/>
    </source>
</evidence>